<organism evidence="4 5">
    <name type="scientific">Mycoplana azooxidifex</name>
    <dbReference type="NCBI Taxonomy" id="1636188"/>
    <lineage>
        <taxon>Bacteria</taxon>
        <taxon>Pseudomonadati</taxon>
        <taxon>Pseudomonadota</taxon>
        <taxon>Alphaproteobacteria</taxon>
        <taxon>Hyphomicrobiales</taxon>
        <taxon>Rhizobiaceae</taxon>
        <taxon>Mycoplana</taxon>
    </lineage>
</organism>
<dbReference type="EC" id="1.3.1.54" evidence="4"/>
<dbReference type="PROSITE" id="PS51014">
    <property type="entry name" value="COBK_CBIJ"/>
    <property type="match status" value="1"/>
</dbReference>
<accession>A0A7W6GJ77</accession>
<protein>
    <submittedName>
        <fullName evidence="4">Precorrin-6A/cobalt-precorrin-6A reductase</fullName>
        <ecNumber evidence="4">1.3.1.106</ecNumber>
        <ecNumber evidence="4">1.3.1.54</ecNumber>
    </submittedName>
</protein>
<evidence type="ECO:0000256" key="1">
    <source>
        <dbReference type="ARBA" id="ARBA00004953"/>
    </source>
</evidence>
<dbReference type="RefSeq" id="WP_183803568.1">
    <property type="nucleotide sequence ID" value="NZ_JACIEE010000004.1"/>
</dbReference>
<evidence type="ECO:0000313" key="4">
    <source>
        <dbReference type="EMBL" id="MBB3976997.1"/>
    </source>
</evidence>
<dbReference type="Proteomes" id="UP000574761">
    <property type="component" value="Unassembled WGS sequence"/>
</dbReference>
<name>A0A7W6GJ77_9HYPH</name>
<dbReference type="UniPathway" id="UPA00148"/>
<dbReference type="AlphaFoldDB" id="A0A7W6GJ77"/>
<dbReference type="NCBIfam" id="TIGR00715">
    <property type="entry name" value="precor6x_red"/>
    <property type="match status" value="1"/>
</dbReference>
<dbReference type="GO" id="GO:0009236">
    <property type="term" value="P:cobalamin biosynthetic process"/>
    <property type="evidence" value="ECO:0007669"/>
    <property type="project" value="UniProtKB-UniPathway"/>
</dbReference>
<dbReference type="PANTHER" id="PTHR36925">
    <property type="entry name" value="COBALT-PRECORRIN-6A REDUCTASE"/>
    <property type="match status" value="1"/>
</dbReference>
<keyword evidence="2" id="KW-0169">Cobalamin biosynthesis</keyword>
<evidence type="ECO:0000313" key="5">
    <source>
        <dbReference type="Proteomes" id="UP000574761"/>
    </source>
</evidence>
<evidence type="ECO:0000256" key="2">
    <source>
        <dbReference type="ARBA" id="ARBA00022573"/>
    </source>
</evidence>
<keyword evidence="5" id="KW-1185">Reference proteome</keyword>
<dbReference type="InterPro" id="IPR003723">
    <property type="entry name" value="Precorrin-6x_reduct"/>
</dbReference>
<dbReference type="Pfam" id="PF02571">
    <property type="entry name" value="CbiJ"/>
    <property type="match status" value="1"/>
</dbReference>
<comment type="pathway">
    <text evidence="1">Cofactor biosynthesis; adenosylcobalamin biosynthesis.</text>
</comment>
<proteinExistence type="predicted"/>
<reference evidence="4 5" key="1">
    <citation type="submission" date="2020-08" db="EMBL/GenBank/DDBJ databases">
        <title>Genomic Encyclopedia of Type Strains, Phase IV (KMG-IV): sequencing the most valuable type-strain genomes for metagenomic binning, comparative biology and taxonomic classification.</title>
        <authorList>
            <person name="Goeker M."/>
        </authorList>
    </citation>
    <scope>NUCLEOTIDE SEQUENCE [LARGE SCALE GENOMIC DNA]</scope>
    <source>
        <strain evidence="4 5">DSM 100211</strain>
    </source>
</reference>
<evidence type="ECO:0000256" key="3">
    <source>
        <dbReference type="ARBA" id="ARBA00023002"/>
    </source>
</evidence>
<dbReference type="EMBL" id="JACIEE010000004">
    <property type="protein sequence ID" value="MBB3976997.1"/>
    <property type="molecule type" value="Genomic_DNA"/>
</dbReference>
<keyword evidence="3 4" id="KW-0560">Oxidoreductase</keyword>
<dbReference type="GO" id="GO:0016994">
    <property type="term" value="F:precorrin-6A reductase activity"/>
    <property type="evidence" value="ECO:0007669"/>
    <property type="project" value="UniProtKB-EC"/>
</dbReference>
<dbReference type="NCBIfam" id="NF005968">
    <property type="entry name" value="PRK08057.1-2"/>
    <property type="match status" value="1"/>
</dbReference>
<comment type="caution">
    <text evidence="4">The sequence shown here is derived from an EMBL/GenBank/DDBJ whole genome shotgun (WGS) entry which is preliminary data.</text>
</comment>
<dbReference type="PANTHER" id="PTHR36925:SF1">
    <property type="entry name" value="COBALT-PRECORRIN-6A REDUCTASE"/>
    <property type="match status" value="1"/>
</dbReference>
<gene>
    <name evidence="4" type="ORF">GGQ64_002197</name>
</gene>
<dbReference type="EC" id="1.3.1.106" evidence="4"/>
<sequence>MDKKRILILGGTAEARELAGRLASRGDFEVTLSLAGRTLDPAPQPVPVRTGGFGGADGLAGYLAAQRIDLLVDATHPFARQISANAERAAERTATPILRLQRPGWQQVDGDRWTRVATLEEAVSALGEAPMRVFLAIGRQEAHQFNAAPQHAYLVRSVDPVEPPLTVPHVTYLLARGPFAVDDEIVLLRDHRVDALVSKNSGGEATYAKIVAARALRLPVIMVERTGSHSVTTAETVDEILPLIDHVASGGRKRGV</sequence>